<dbReference type="GO" id="GO:0009279">
    <property type="term" value="C:cell outer membrane"/>
    <property type="evidence" value="ECO:0007669"/>
    <property type="project" value="UniProtKB-SubCell"/>
</dbReference>
<dbReference type="InterPro" id="IPR036942">
    <property type="entry name" value="Beta-barrel_TonB_sf"/>
</dbReference>
<dbReference type="AlphaFoldDB" id="B6IY09"/>
<dbReference type="Proteomes" id="UP000001591">
    <property type="component" value="Chromosome"/>
</dbReference>
<dbReference type="HOGENOM" id="CLU_012991_0_0_5"/>
<dbReference type="OrthoDB" id="9796221at2"/>
<dbReference type="STRING" id="414684.RC1_3839"/>
<dbReference type="Gene3D" id="3.55.50.30">
    <property type="match status" value="1"/>
</dbReference>
<dbReference type="RefSeq" id="WP_012568956.1">
    <property type="nucleotide sequence ID" value="NC_011420.2"/>
</dbReference>
<sequence>MRDRVGRVRRLAATVVLPISLLACQGTALAQESGAQPGAAVPETVRLDIPAQPLHEALQAFSRQTGIPLTILPDTPSDMRAAAVSGRMSPEEAVGRLLAGREVPYRFAEGALIVGRGVAAGDTSVQVLDPVRVVGIPEQFSLPAGETGATVIGRELIGAMGTPNRDPMRLLRATPNVVFADDLYAVGNAAGNGTLTEQDLSPARISISGGKDYDNKYLIDGLDNGSIFDVTETNEAHADHIGIHNPLALFTNADLLDEIAIYDSNVPVRYSGFTGGVVSMKLRAPRDVFGGSASISHQRDSWVDYHYEWEEPDATAEKPKFKKTSYDALIDIPLLPGLRSMVGASYVEAEQDRVRTANYDDGTRPATKSTSATYLAGISADLSEALVLDVKGLYSPYTQEYTRWNMANDRQETTKDAYQVTGDLRYTGSAVTAKLTAGYSLRETERDAPDTAYTWRRTGSKTSVCAGGTQCVEGGYGDIADSQENIEIKGEAATTFLTVDWSAGFDFNRTEGTRKRDDEAVHYFSPTVSSAIVCADPNDPGCIAGEQVLTRRNFYPQRDYSADVSTYGLWLQADRTLEVGADYLKSIDLRAGLRADYGDFWENLNWSPRLSTTFNLPADVGLTLAAGRYYGTDTLVYAFYARDPAVVSETRVAASRNVYRNEWAVTTPSYPYLSAEVDTPYSDELTAALTFPLLWGEARAKYIDRDTRDDIAMELASVDGRTVRRPTNNGRIDYRSVSLEWVKTLDNHAFMINGTWSDTDRNILNYLNTPDDEGTTSVYYDGRVVSRGDLSLIADTYGQPVTINAVWTADWFDDRLSTNVTGKYRFSHDEIVATDKTIRVNNSTYYIYEKRTNHGTWRFDLNAVYRIETWTDQHLDLTLTVENLLDSRTYTADANAPYERGRAFWLGAGYRF</sequence>
<evidence type="ECO:0000256" key="4">
    <source>
        <dbReference type="SAM" id="SignalP"/>
    </source>
</evidence>
<evidence type="ECO:0000256" key="2">
    <source>
        <dbReference type="ARBA" id="ARBA00023136"/>
    </source>
</evidence>
<dbReference type="PROSITE" id="PS51257">
    <property type="entry name" value="PROKAR_LIPOPROTEIN"/>
    <property type="match status" value="1"/>
</dbReference>
<dbReference type="KEGG" id="rce:RC1_3839"/>
<dbReference type="PROSITE" id="PS01156">
    <property type="entry name" value="TONB_DEPENDENT_REC_2"/>
    <property type="match status" value="1"/>
</dbReference>
<keyword evidence="6" id="KW-1185">Reference proteome</keyword>
<keyword evidence="4" id="KW-0732">Signal</keyword>
<evidence type="ECO:0000313" key="6">
    <source>
        <dbReference type="Proteomes" id="UP000001591"/>
    </source>
</evidence>
<evidence type="ECO:0000313" key="5">
    <source>
        <dbReference type="EMBL" id="ACJ01183.1"/>
    </source>
</evidence>
<dbReference type="InterPro" id="IPR000758">
    <property type="entry name" value="Enterovir_OMP"/>
</dbReference>
<dbReference type="SUPFAM" id="SSF56935">
    <property type="entry name" value="Porins"/>
    <property type="match status" value="1"/>
</dbReference>
<reference evidence="5 6" key="1">
    <citation type="journal article" date="2010" name="BMC Genomics">
        <title>Metabolic flexibility revealed in the genome of the cyst-forming alpha-1 proteobacterium Rhodospirillum centenum.</title>
        <authorList>
            <person name="Lu Y.K."/>
            <person name="Marden J."/>
            <person name="Han M."/>
            <person name="Swingley W.D."/>
            <person name="Mastrian S.D."/>
            <person name="Chowdhury S.R."/>
            <person name="Hao J."/>
            <person name="Helmy T."/>
            <person name="Kim S."/>
            <person name="Kurdoglu A.A."/>
            <person name="Matthies H.J."/>
            <person name="Rollo D."/>
            <person name="Stothard P."/>
            <person name="Blankenship R.E."/>
            <person name="Bauer C.E."/>
            <person name="Touchman J.W."/>
        </authorList>
    </citation>
    <scope>NUCLEOTIDE SEQUENCE [LARGE SCALE GENOMIC DNA]</scope>
    <source>
        <strain evidence="6">ATCC 51521 / SW</strain>
    </source>
</reference>
<accession>B6IY09</accession>
<keyword evidence="5" id="KW-0675">Receptor</keyword>
<feature type="signal peptide" evidence="4">
    <location>
        <begin position="1"/>
        <end position="30"/>
    </location>
</feature>
<evidence type="ECO:0000256" key="3">
    <source>
        <dbReference type="ARBA" id="ARBA00023237"/>
    </source>
</evidence>
<dbReference type="PROSITE" id="PS00695">
    <property type="entry name" value="ENT_VIR_OMP_2"/>
    <property type="match status" value="1"/>
</dbReference>
<dbReference type="Gene3D" id="2.40.170.20">
    <property type="entry name" value="TonB-dependent receptor, beta-barrel domain"/>
    <property type="match status" value="1"/>
</dbReference>
<dbReference type="InterPro" id="IPR010917">
    <property type="entry name" value="TonB_rcpt_CS"/>
</dbReference>
<keyword evidence="2" id="KW-0472">Membrane</keyword>
<dbReference type="eggNOG" id="COG4771">
    <property type="taxonomic scope" value="Bacteria"/>
</dbReference>
<evidence type="ECO:0000256" key="1">
    <source>
        <dbReference type="ARBA" id="ARBA00004442"/>
    </source>
</evidence>
<gene>
    <name evidence="5" type="ordered locus">RC1_3839</name>
</gene>
<proteinExistence type="predicted"/>
<comment type="subcellular location">
    <subcellularLocation>
        <location evidence="1">Cell outer membrane</location>
    </subcellularLocation>
</comment>
<dbReference type="GO" id="GO:0044384">
    <property type="term" value="C:host outer membrane"/>
    <property type="evidence" value="ECO:0007669"/>
    <property type="project" value="InterPro"/>
</dbReference>
<protein>
    <submittedName>
        <fullName evidence="5">TonB dependent receptor, putative</fullName>
    </submittedName>
</protein>
<organism evidence="5 6">
    <name type="scientific">Rhodospirillum centenum (strain ATCC 51521 / SW)</name>
    <dbReference type="NCBI Taxonomy" id="414684"/>
    <lineage>
        <taxon>Bacteria</taxon>
        <taxon>Pseudomonadati</taxon>
        <taxon>Pseudomonadota</taxon>
        <taxon>Alphaproteobacteria</taxon>
        <taxon>Rhodospirillales</taxon>
        <taxon>Rhodospirillaceae</taxon>
        <taxon>Rhodospirillum</taxon>
    </lineage>
</organism>
<feature type="chain" id="PRO_5002844483" evidence="4">
    <location>
        <begin position="31"/>
        <end position="912"/>
    </location>
</feature>
<keyword evidence="3" id="KW-0998">Cell outer membrane</keyword>
<name>B6IY09_RHOCS</name>
<dbReference type="EMBL" id="CP000613">
    <property type="protein sequence ID" value="ACJ01183.1"/>
    <property type="molecule type" value="Genomic_DNA"/>
</dbReference>